<reference evidence="9 10" key="1">
    <citation type="submission" date="2016-11" db="EMBL/GenBank/DDBJ databases">
        <title>Description of two novel members of the family Erysipelotrichaceae: Ileibacterium lipovorans gen. nov., sp. nov. and Dubosiella newyorkensis, gen. nov., sp. nov.</title>
        <authorList>
            <person name="Cox L.M."/>
            <person name="Sohn J."/>
            <person name="Tyrrell K.L."/>
            <person name="Citron D.M."/>
            <person name="Lawson P.A."/>
            <person name="Patel N.B."/>
            <person name="Iizumi T."/>
            <person name="Perez-Perez G.I."/>
            <person name="Goldstein E.J."/>
            <person name="Blaser M.J."/>
        </authorList>
    </citation>
    <scope>NUCLEOTIDE SEQUENCE [LARGE SCALE GENOMIC DNA]</scope>
    <source>
        <strain evidence="9 10">NYU-BL-A3</strain>
    </source>
</reference>
<evidence type="ECO:0000259" key="8">
    <source>
        <dbReference type="Pfam" id="PF11967"/>
    </source>
</evidence>
<dbReference type="GO" id="GO:0043590">
    <property type="term" value="C:bacterial nucleoid"/>
    <property type="evidence" value="ECO:0007669"/>
    <property type="project" value="TreeGrafter"/>
</dbReference>
<dbReference type="PANTHER" id="PTHR33991">
    <property type="entry name" value="DNA REPAIR PROTEIN RECO"/>
    <property type="match status" value="1"/>
</dbReference>
<evidence type="ECO:0000256" key="5">
    <source>
        <dbReference type="ARBA" id="ARBA00023204"/>
    </source>
</evidence>
<evidence type="ECO:0000313" key="9">
    <source>
        <dbReference type="EMBL" id="OLU38756.1"/>
    </source>
</evidence>
<keyword evidence="4 7" id="KW-0233">DNA recombination</keyword>
<gene>
    <name evidence="7" type="primary">recO</name>
    <name evidence="9" type="ORF">BO222_07845</name>
</gene>
<evidence type="ECO:0000256" key="3">
    <source>
        <dbReference type="ARBA" id="ARBA00022763"/>
    </source>
</evidence>
<keyword evidence="3 7" id="KW-0227">DNA damage</keyword>
<evidence type="ECO:0000313" key="10">
    <source>
        <dbReference type="Proteomes" id="UP000186341"/>
    </source>
</evidence>
<dbReference type="SUPFAM" id="SSF50249">
    <property type="entry name" value="Nucleic acid-binding proteins"/>
    <property type="match status" value="1"/>
</dbReference>
<keyword evidence="10" id="KW-1185">Reference proteome</keyword>
<protein>
    <recommendedName>
        <fullName evidence="2 7">DNA repair protein RecO</fullName>
    </recommendedName>
    <alternativeName>
        <fullName evidence="6 7">Recombination protein O</fullName>
    </alternativeName>
</protein>
<comment type="similarity">
    <text evidence="1 7">Belongs to the RecO family.</text>
</comment>
<dbReference type="PANTHER" id="PTHR33991:SF1">
    <property type="entry name" value="DNA REPAIR PROTEIN RECO"/>
    <property type="match status" value="1"/>
</dbReference>
<evidence type="ECO:0000256" key="7">
    <source>
        <dbReference type="HAMAP-Rule" id="MF_00201"/>
    </source>
</evidence>
<dbReference type="Pfam" id="PF02565">
    <property type="entry name" value="RecO_C"/>
    <property type="match status" value="1"/>
</dbReference>
<dbReference type="InterPro" id="IPR037278">
    <property type="entry name" value="ARFGAP/RecO"/>
</dbReference>
<comment type="caution">
    <text evidence="9">The sequence shown here is derived from an EMBL/GenBank/DDBJ whole genome shotgun (WGS) entry which is preliminary data.</text>
</comment>
<proteinExistence type="inferred from homology"/>
<dbReference type="NCBIfam" id="TIGR00613">
    <property type="entry name" value="reco"/>
    <property type="match status" value="1"/>
</dbReference>
<dbReference type="InterPro" id="IPR022572">
    <property type="entry name" value="DNA_rep/recomb_RecO_N"/>
</dbReference>
<evidence type="ECO:0000256" key="6">
    <source>
        <dbReference type="ARBA" id="ARBA00033409"/>
    </source>
</evidence>
<dbReference type="Gene3D" id="6.20.220.20">
    <property type="entry name" value="Recombination protein O, zinc-binding domain"/>
    <property type="match status" value="1"/>
</dbReference>
<dbReference type="InterPro" id="IPR042242">
    <property type="entry name" value="RecO_C"/>
</dbReference>
<dbReference type="EMBL" id="MPJW01000152">
    <property type="protein sequence ID" value="OLU38756.1"/>
    <property type="molecule type" value="Genomic_DNA"/>
</dbReference>
<feature type="domain" description="DNA replication/recombination mediator RecO N-terminal" evidence="8">
    <location>
        <begin position="49"/>
        <end position="117"/>
    </location>
</feature>
<evidence type="ECO:0000256" key="4">
    <source>
        <dbReference type="ARBA" id="ARBA00023172"/>
    </source>
</evidence>
<dbReference type="Gene3D" id="2.40.50.140">
    <property type="entry name" value="Nucleic acid-binding proteins"/>
    <property type="match status" value="1"/>
</dbReference>
<dbReference type="AlphaFoldDB" id="A0A1U7NF71"/>
<accession>A0A1U7NF71</accession>
<keyword evidence="5 7" id="KW-0234">DNA repair</keyword>
<dbReference type="InterPro" id="IPR003717">
    <property type="entry name" value="RecO"/>
</dbReference>
<dbReference type="HAMAP" id="MF_00201">
    <property type="entry name" value="RecO"/>
    <property type="match status" value="1"/>
</dbReference>
<dbReference type="GO" id="GO:0006302">
    <property type="term" value="P:double-strand break repair"/>
    <property type="evidence" value="ECO:0007669"/>
    <property type="project" value="TreeGrafter"/>
</dbReference>
<dbReference type="Gene3D" id="1.20.1440.120">
    <property type="entry name" value="Recombination protein O, C-terminal domain"/>
    <property type="match status" value="1"/>
</dbReference>
<organism evidence="9 10">
    <name type="scientific">Ileibacterium valens</name>
    <dbReference type="NCBI Taxonomy" id="1862668"/>
    <lineage>
        <taxon>Bacteria</taxon>
        <taxon>Bacillati</taxon>
        <taxon>Bacillota</taxon>
        <taxon>Erysipelotrichia</taxon>
        <taxon>Erysipelotrichales</taxon>
        <taxon>Erysipelotrichaceae</taxon>
        <taxon>Ileibacterium</taxon>
    </lineage>
</organism>
<dbReference type="Proteomes" id="UP000186341">
    <property type="component" value="Unassembled WGS sequence"/>
</dbReference>
<sequence>MIKVYLLNRSANKSARLAKIVRKGVEKMNKDHKQLTSQNEPELKEDEVSGLVLGCSDYKEADGIIRLLTREDRLLSVYARGIQKEKSKNRRLALPFSKVRLSYLPQYSNSLLYLSRGSCEDYAHHINDDLINQSICFVIRDLITEDTLYKGLYQNVYHLWQSFNKNRKREGYLFSCLIASNLIKTMGIEPNFDGCVICGRTDHLVSLSREEGGLICSECKRDDLLLVPVIRLRKLRALFKARQENVPVLHQNFEYDLADFLFLCSWIEYHNDRSYSSIRFLETIQSMEQKKNRRDKKDQKN</sequence>
<comment type="function">
    <text evidence="7">Involved in DNA repair and RecF pathway recombination.</text>
</comment>
<dbReference type="InterPro" id="IPR012340">
    <property type="entry name" value="NA-bd_OB-fold"/>
</dbReference>
<evidence type="ECO:0000256" key="2">
    <source>
        <dbReference type="ARBA" id="ARBA00021310"/>
    </source>
</evidence>
<evidence type="ECO:0000256" key="1">
    <source>
        <dbReference type="ARBA" id="ARBA00007452"/>
    </source>
</evidence>
<name>A0A1U7NF71_9FIRM</name>
<dbReference type="Pfam" id="PF11967">
    <property type="entry name" value="RecO_N"/>
    <property type="match status" value="1"/>
</dbReference>
<dbReference type="GO" id="GO:0006310">
    <property type="term" value="P:DNA recombination"/>
    <property type="evidence" value="ECO:0007669"/>
    <property type="project" value="UniProtKB-UniRule"/>
</dbReference>
<dbReference type="SUPFAM" id="SSF57863">
    <property type="entry name" value="ArfGap/RecO-like zinc finger"/>
    <property type="match status" value="1"/>
</dbReference>